<protein>
    <submittedName>
        <fullName evidence="1">Unannotated protein</fullName>
    </submittedName>
</protein>
<sequence>MNEPETIRALAEAMKALLDTSRATGENFKGFGIDG</sequence>
<proteinExistence type="predicted"/>
<evidence type="ECO:0000313" key="1">
    <source>
        <dbReference type="EMBL" id="CAB5019899.1"/>
    </source>
</evidence>
<dbReference type="EMBL" id="CAFBPD010000245">
    <property type="protein sequence ID" value="CAB5019899.1"/>
    <property type="molecule type" value="Genomic_DNA"/>
</dbReference>
<reference evidence="1" key="1">
    <citation type="submission" date="2020-05" db="EMBL/GenBank/DDBJ databases">
        <authorList>
            <person name="Chiriac C."/>
            <person name="Salcher M."/>
            <person name="Ghai R."/>
            <person name="Kavagutti S V."/>
        </authorList>
    </citation>
    <scope>NUCLEOTIDE SEQUENCE</scope>
</reference>
<accession>A0A6J7QTG5</accession>
<gene>
    <name evidence="1" type="ORF">UFOPK4061_01329</name>
</gene>
<organism evidence="1">
    <name type="scientific">freshwater metagenome</name>
    <dbReference type="NCBI Taxonomy" id="449393"/>
    <lineage>
        <taxon>unclassified sequences</taxon>
        <taxon>metagenomes</taxon>
        <taxon>ecological metagenomes</taxon>
    </lineage>
</organism>
<name>A0A6J7QTG5_9ZZZZ</name>
<dbReference type="AlphaFoldDB" id="A0A6J7QTG5"/>